<keyword evidence="4" id="KW-1185">Reference proteome</keyword>
<accession>A0ABC9ADS7</accession>
<sequence>MAFKQVFYALREVFPQIDLRILKAVASQYSSDVDAAVEFVLSDVLPAVSEPTEEHYTLEDINYARDDHTNSFSNGNFHGRPVSPGYYGLRYNKLEECSLIKDKAVINETITTPVVHYDQVEASSASASKPPTMEYEQSASTTFVNQCAMEKRKTTPQAENVANQKHFNSNYKLPNFLASSGSILPLYTESPSDCAVKYKGQSPLNLPGAGSIQDFESQDKYNLESLFASFCQPEDEHASVNSLGDLTVHTLCASGDNDDLHALFEKEMPLKLCEAETVSHLSKSEDNCNLDTLFAGLSSNEDRETSHSMPNVPTFQALPESEGYYMQVLFEKGKSLDVSATQRTLDISKSEDNYKFQDLFENVDNVGKQLYMLRNEESTPGLRKSEDGLYKKTCASDSNTQVPIFLRKDENNKSSCKFDDQCTLPDLFVSSKLVNHSSQIFEKKDRSCADGSEEQPSMLPEPFSSLRNVSLSNLELKCEVRNGAEKKVMCSNSVDKHSVVPFIVHDTFRHNEIKLMPGPDKYEKFLVTNTKLYQIAGINELLSEITDSKIIQSRPELQEELSSLYDSTTIKTKEVELMEGSSRKAKQDAVKVHQDSVAMVEKINWLIENAKVSNYKQAQIVQEEKSLLAALAQDLHSRLTKLSVERDEAFTIVEEIKLELDVRVATSIEEEAAAREQISQEEKLGLLVCKEKEVELGSITEESRKLQKEAEENFLLRCFLSDCGRTIDILQGEISSIHEKLIALKERTHGSRLQSALVATEKAVTSSLVPDCKTALPDRHFPLKNQNNNDLKQEKMAGSHAKDHEEFSDEEWEMLESGDNSSTELELAWHE</sequence>
<dbReference type="AlphaFoldDB" id="A0ABC9ADS7"/>
<dbReference type="CDD" id="cd14279">
    <property type="entry name" value="CUE"/>
    <property type="match status" value="1"/>
</dbReference>
<evidence type="ECO:0000259" key="2">
    <source>
        <dbReference type="PROSITE" id="PS51140"/>
    </source>
</evidence>
<name>A0ABC9ADS7_9POAL</name>
<organism evidence="3 4">
    <name type="scientific">Urochloa decumbens</name>
    <dbReference type="NCBI Taxonomy" id="240449"/>
    <lineage>
        <taxon>Eukaryota</taxon>
        <taxon>Viridiplantae</taxon>
        <taxon>Streptophyta</taxon>
        <taxon>Embryophyta</taxon>
        <taxon>Tracheophyta</taxon>
        <taxon>Spermatophyta</taxon>
        <taxon>Magnoliopsida</taxon>
        <taxon>Liliopsida</taxon>
        <taxon>Poales</taxon>
        <taxon>Poaceae</taxon>
        <taxon>PACMAD clade</taxon>
        <taxon>Panicoideae</taxon>
        <taxon>Panicodae</taxon>
        <taxon>Paniceae</taxon>
        <taxon>Melinidinae</taxon>
        <taxon>Urochloa</taxon>
    </lineage>
</organism>
<dbReference type="PROSITE" id="PS51140">
    <property type="entry name" value="CUE"/>
    <property type="match status" value="1"/>
</dbReference>
<evidence type="ECO:0000256" key="1">
    <source>
        <dbReference type="SAM" id="MobiDB-lite"/>
    </source>
</evidence>
<reference evidence="3" key="1">
    <citation type="submission" date="2024-10" db="EMBL/GenBank/DDBJ databases">
        <authorList>
            <person name="Ryan C."/>
        </authorList>
    </citation>
    <scope>NUCLEOTIDE SEQUENCE [LARGE SCALE GENOMIC DNA]</scope>
</reference>
<gene>
    <name evidence="3" type="ORF">URODEC1_LOCUS53287</name>
</gene>
<feature type="compositionally biased region" description="Acidic residues" evidence="1">
    <location>
        <begin position="806"/>
        <end position="816"/>
    </location>
</feature>
<evidence type="ECO:0000313" key="3">
    <source>
        <dbReference type="EMBL" id="CAL4975689.1"/>
    </source>
</evidence>
<evidence type="ECO:0000313" key="4">
    <source>
        <dbReference type="Proteomes" id="UP001497457"/>
    </source>
</evidence>
<dbReference type="InterPro" id="IPR003892">
    <property type="entry name" value="CUE"/>
</dbReference>
<protein>
    <recommendedName>
        <fullName evidence="2">CUE domain-containing protein</fullName>
    </recommendedName>
</protein>
<feature type="domain" description="CUE" evidence="2">
    <location>
        <begin position="2"/>
        <end position="45"/>
    </location>
</feature>
<feature type="compositionally biased region" description="Basic and acidic residues" evidence="1">
    <location>
        <begin position="793"/>
        <end position="805"/>
    </location>
</feature>
<dbReference type="PANTHER" id="PTHR48459">
    <property type="entry name" value="CUE DOMAIN-CONTAINING PROTEIN"/>
    <property type="match status" value="1"/>
</dbReference>
<dbReference type="Proteomes" id="UP001497457">
    <property type="component" value="Chromosome 20rd"/>
</dbReference>
<proteinExistence type="predicted"/>
<dbReference type="EMBL" id="OZ075130">
    <property type="protein sequence ID" value="CAL4975689.1"/>
    <property type="molecule type" value="Genomic_DNA"/>
</dbReference>
<feature type="region of interest" description="Disordered" evidence="1">
    <location>
        <begin position="793"/>
        <end position="831"/>
    </location>
</feature>
<dbReference type="PANTHER" id="PTHR48459:SF1">
    <property type="entry name" value="CUE DOMAIN-CONTAINING PROTEIN"/>
    <property type="match status" value="1"/>
</dbReference>